<dbReference type="PANTHER" id="PTHR13131">
    <property type="entry name" value="CYSTINOSIN"/>
    <property type="match status" value="1"/>
</dbReference>
<evidence type="ECO:0000256" key="9">
    <source>
        <dbReference type="SAM" id="MobiDB-lite"/>
    </source>
</evidence>
<dbReference type="GO" id="GO:0012505">
    <property type="term" value="C:endomembrane system"/>
    <property type="evidence" value="ECO:0007669"/>
    <property type="project" value="UniProtKB-SubCell"/>
</dbReference>
<evidence type="ECO:0000256" key="1">
    <source>
        <dbReference type="ARBA" id="ARBA00004127"/>
    </source>
</evidence>
<dbReference type="PANTHER" id="PTHR13131:SF5">
    <property type="entry name" value="CYSTINOSIN"/>
    <property type="match status" value="1"/>
</dbReference>
<feature type="compositionally biased region" description="Basic and acidic residues" evidence="9">
    <location>
        <begin position="7"/>
        <end position="26"/>
    </location>
</feature>
<reference evidence="11" key="1">
    <citation type="submission" date="2020-07" db="EMBL/GenBank/DDBJ databases">
        <title>The High-quality genome of the commercially important snow crab, Chionoecetes opilio.</title>
        <authorList>
            <person name="Jeong J.-H."/>
            <person name="Ryu S."/>
        </authorList>
    </citation>
    <scope>NUCLEOTIDE SEQUENCE</scope>
    <source>
        <strain evidence="11">MADBK_172401_WGS</strain>
        <tissue evidence="11">Digestive gland</tissue>
    </source>
</reference>
<evidence type="ECO:0000256" key="7">
    <source>
        <dbReference type="ARBA" id="ARBA00023136"/>
    </source>
</evidence>
<evidence type="ECO:0000256" key="4">
    <source>
        <dbReference type="ARBA" id="ARBA00022692"/>
    </source>
</evidence>
<keyword evidence="12" id="KW-1185">Reference proteome</keyword>
<evidence type="ECO:0000256" key="8">
    <source>
        <dbReference type="ARBA" id="ARBA00048473"/>
    </source>
</evidence>
<evidence type="ECO:0000313" key="11">
    <source>
        <dbReference type="EMBL" id="KAG0722602.1"/>
    </source>
</evidence>
<dbReference type="Proteomes" id="UP000770661">
    <property type="component" value="Unassembled WGS sequence"/>
</dbReference>
<sequence>METGEEMTLKREMSKETTLRKEMRGGEEEDALPVLSISPKEINLQVGKNKTVQVSLRQTAGGAFSVVSVMGSRAVSVGGDVLGWLYTLAWDFSFLPQLLHNWRRKSFDFLTFNFFGFFSYFIFNMGLYWLHDIQSILHVRLNDVVFPLYALVCVCLQIAQCLAYKRAEGQRVSTACRVVTGLLVTGAVVGCVLVPLVQAWWWLDLLYLLSYVKLIITCIKYVPQLSPAPPAPPAAVKNITGLHRCTPSPENPCPAPLKP</sequence>
<dbReference type="GO" id="GO:0005774">
    <property type="term" value="C:vacuolar membrane"/>
    <property type="evidence" value="ECO:0007669"/>
    <property type="project" value="TreeGrafter"/>
</dbReference>
<accession>A0A8J4Y8L0</accession>
<dbReference type="InterPro" id="IPR006603">
    <property type="entry name" value="PQ-loop_rpt"/>
</dbReference>
<protein>
    <submittedName>
        <fullName evidence="11">Cystinosin</fullName>
    </submittedName>
</protein>
<keyword evidence="7 10" id="KW-0472">Membrane</keyword>
<proteinExistence type="inferred from homology"/>
<keyword evidence="4 10" id="KW-0812">Transmembrane</keyword>
<evidence type="ECO:0000256" key="2">
    <source>
        <dbReference type="ARBA" id="ARBA00006855"/>
    </source>
</evidence>
<feature type="transmembrane region" description="Helical" evidence="10">
    <location>
        <begin position="144"/>
        <end position="164"/>
    </location>
</feature>
<dbReference type="OrthoDB" id="75720at2759"/>
<dbReference type="Gene3D" id="1.20.1280.290">
    <property type="match status" value="1"/>
</dbReference>
<comment type="catalytic activity">
    <reaction evidence="8">
        <text>L-cystine(out) + H(+)(out) = L-cystine(in) + H(+)(in)</text>
        <dbReference type="Rhea" id="RHEA:66172"/>
        <dbReference type="ChEBI" id="CHEBI:15378"/>
        <dbReference type="ChEBI" id="CHEBI:35491"/>
    </reaction>
    <physiologicalReaction direction="left-to-right" evidence="8">
        <dbReference type="Rhea" id="RHEA:66173"/>
    </physiologicalReaction>
</comment>
<keyword evidence="6 10" id="KW-1133">Transmembrane helix</keyword>
<dbReference type="GO" id="GO:0015184">
    <property type="term" value="F:L-cystine transmembrane transporter activity"/>
    <property type="evidence" value="ECO:0007669"/>
    <property type="project" value="TreeGrafter"/>
</dbReference>
<comment type="similarity">
    <text evidence="2">Belongs to the cystinosin family.</text>
</comment>
<dbReference type="Pfam" id="PF04193">
    <property type="entry name" value="PQ-loop"/>
    <property type="match status" value="1"/>
</dbReference>
<keyword evidence="5" id="KW-0677">Repeat</keyword>
<feature type="region of interest" description="Disordered" evidence="9">
    <location>
        <begin position="1"/>
        <end position="27"/>
    </location>
</feature>
<name>A0A8J4Y8L0_CHIOP</name>
<dbReference type="AlphaFoldDB" id="A0A8J4Y8L0"/>
<feature type="transmembrane region" description="Helical" evidence="10">
    <location>
        <begin position="109"/>
        <end position="129"/>
    </location>
</feature>
<feature type="transmembrane region" description="Helical" evidence="10">
    <location>
        <begin position="176"/>
        <end position="203"/>
    </location>
</feature>
<dbReference type="EMBL" id="JACEEZ010009270">
    <property type="protein sequence ID" value="KAG0722602.1"/>
    <property type="molecule type" value="Genomic_DNA"/>
</dbReference>
<organism evidence="11 12">
    <name type="scientific">Chionoecetes opilio</name>
    <name type="common">Atlantic snow crab</name>
    <name type="synonym">Cancer opilio</name>
    <dbReference type="NCBI Taxonomy" id="41210"/>
    <lineage>
        <taxon>Eukaryota</taxon>
        <taxon>Metazoa</taxon>
        <taxon>Ecdysozoa</taxon>
        <taxon>Arthropoda</taxon>
        <taxon>Crustacea</taxon>
        <taxon>Multicrustacea</taxon>
        <taxon>Malacostraca</taxon>
        <taxon>Eumalacostraca</taxon>
        <taxon>Eucarida</taxon>
        <taxon>Decapoda</taxon>
        <taxon>Pleocyemata</taxon>
        <taxon>Brachyura</taxon>
        <taxon>Eubrachyura</taxon>
        <taxon>Majoidea</taxon>
        <taxon>Majidae</taxon>
        <taxon>Chionoecetes</taxon>
    </lineage>
</organism>
<gene>
    <name evidence="11" type="ORF">GWK47_005921</name>
</gene>
<evidence type="ECO:0000256" key="10">
    <source>
        <dbReference type="SAM" id="Phobius"/>
    </source>
</evidence>
<evidence type="ECO:0000256" key="3">
    <source>
        <dbReference type="ARBA" id="ARBA00022448"/>
    </source>
</evidence>
<evidence type="ECO:0000256" key="5">
    <source>
        <dbReference type="ARBA" id="ARBA00022737"/>
    </source>
</evidence>
<evidence type="ECO:0000313" key="12">
    <source>
        <dbReference type="Proteomes" id="UP000770661"/>
    </source>
</evidence>
<comment type="caution">
    <text evidence="11">The sequence shown here is derived from an EMBL/GenBank/DDBJ whole genome shotgun (WGS) entry which is preliminary data.</text>
</comment>
<keyword evidence="3" id="KW-0813">Transport</keyword>
<evidence type="ECO:0000256" key="6">
    <source>
        <dbReference type="ARBA" id="ARBA00022989"/>
    </source>
</evidence>
<comment type="subcellular location">
    <subcellularLocation>
        <location evidence="1">Endomembrane system</location>
        <topology evidence="1">Multi-pass membrane protein</topology>
    </subcellularLocation>
</comment>
<dbReference type="InterPro" id="IPR005282">
    <property type="entry name" value="LC_transporter"/>
</dbReference>